<sequence>SLLEHFKGAEMSGSSSKNQEDSIGIGKKAPVPKKRRSKLADKVLVADGGLEMQAKKFQDPPYARENPPADEDIPPYEPENFQERGHHLVNDRNYNGGRTQPQEDETGGGEHEETPSLVSSRELSTESPKSN</sequence>
<gene>
    <name evidence="2" type="ORF">g.45493</name>
</gene>
<dbReference type="EMBL" id="GDHC01014925">
    <property type="protein sequence ID" value="JAQ03704.1"/>
    <property type="molecule type" value="Transcribed_RNA"/>
</dbReference>
<dbReference type="AlphaFoldDB" id="A0A146L5D3"/>
<feature type="non-terminal residue" evidence="2">
    <location>
        <position position="1"/>
    </location>
</feature>
<accession>A0A146L5D3</accession>
<feature type="region of interest" description="Disordered" evidence="1">
    <location>
        <begin position="1"/>
        <end position="131"/>
    </location>
</feature>
<feature type="compositionally biased region" description="Basic and acidic residues" evidence="1">
    <location>
        <begin position="81"/>
        <end position="90"/>
    </location>
</feature>
<protein>
    <submittedName>
        <fullName evidence="2">Uncharacterized protein</fullName>
    </submittedName>
</protein>
<evidence type="ECO:0000256" key="1">
    <source>
        <dbReference type="SAM" id="MobiDB-lite"/>
    </source>
</evidence>
<name>A0A146L5D3_LYGHE</name>
<feature type="compositionally biased region" description="Polar residues" evidence="1">
    <location>
        <begin position="116"/>
        <end position="131"/>
    </location>
</feature>
<proteinExistence type="predicted"/>
<organism evidence="2">
    <name type="scientific">Lygus hesperus</name>
    <name type="common">Western plant bug</name>
    <dbReference type="NCBI Taxonomy" id="30085"/>
    <lineage>
        <taxon>Eukaryota</taxon>
        <taxon>Metazoa</taxon>
        <taxon>Ecdysozoa</taxon>
        <taxon>Arthropoda</taxon>
        <taxon>Hexapoda</taxon>
        <taxon>Insecta</taxon>
        <taxon>Pterygota</taxon>
        <taxon>Neoptera</taxon>
        <taxon>Paraneoptera</taxon>
        <taxon>Hemiptera</taxon>
        <taxon>Heteroptera</taxon>
        <taxon>Panheteroptera</taxon>
        <taxon>Cimicomorpha</taxon>
        <taxon>Miridae</taxon>
        <taxon>Mirini</taxon>
        <taxon>Lygus</taxon>
    </lineage>
</organism>
<evidence type="ECO:0000313" key="2">
    <source>
        <dbReference type="EMBL" id="JAQ03704.1"/>
    </source>
</evidence>
<reference evidence="2" key="1">
    <citation type="journal article" date="2016" name="Gigascience">
        <title>De novo construction of an expanded transcriptome assembly for the western tarnished plant bug, Lygus hesperus.</title>
        <authorList>
            <person name="Tassone E.E."/>
            <person name="Geib S.M."/>
            <person name="Hall B."/>
            <person name="Fabrick J.A."/>
            <person name="Brent C.S."/>
            <person name="Hull J.J."/>
        </authorList>
    </citation>
    <scope>NUCLEOTIDE SEQUENCE</scope>
</reference>